<evidence type="ECO:0000256" key="13">
    <source>
        <dbReference type="PIRNR" id="PIRNR006250"/>
    </source>
</evidence>
<comment type="pathway">
    <text evidence="2">Cofactor biosynthesis; NAD(+) biosynthesis; nicotinate D-ribonucleotide from quinolinate: step 1/1.</text>
</comment>
<keyword evidence="8 13" id="KW-0328">Glycosyltransferase</keyword>
<name>W5Y7Z1_9CORY</name>
<dbReference type="NCBIfam" id="TIGR00078">
    <property type="entry name" value="nadC"/>
    <property type="match status" value="1"/>
</dbReference>
<dbReference type="eggNOG" id="COG0157">
    <property type="taxonomic scope" value="Bacteria"/>
</dbReference>
<dbReference type="RefSeq" id="WP_025252662.1">
    <property type="nucleotide sequence ID" value="NZ_CP004353.1"/>
</dbReference>
<evidence type="ECO:0000256" key="11">
    <source>
        <dbReference type="ARBA" id="ARBA00047445"/>
    </source>
</evidence>
<evidence type="ECO:0000256" key="8">
    <source>
        <dbReference type="ARBA" id="ARBA00022676"/>
    </source>
</evidence>
<dbReference type="PANTHER" id="PTHR32179:SF3">
    <property type="entry name" value="NICOTINATE-NUCLEOTIDE PYROPHOSPHORYLASE [CARBOXYLATING]"/>
    <property type="match status" value="1"/>
</dbReference>
<dbReference type="FunFam" id="3.90.1170.20:FF:000001">
    <property type="entry name" value="Nicotinate-nucleotide diphosphorylase (Carboxylating)"/>
    <property type="match status" value="1"/>
</dbReference>
<dbReference type="PATRIC" id="fig|1224164.3.peg.1253"/>
<dbReference type="Gene3D" id="3.20.20.70">
    <property type="entry name" value="Aldolase class I"/>
    <property type="match status" value="1"/>
</dbReference>
<dbReference type="GO" id="GO:0034213">
    <property type="term" value="P:quinolinate catabolic process"/>
    <property type="evidence" value="ECO:0007669"/>
    <property type="project" value="TreeGrafter"/>
</dbReference>
<gene>
    <name evidence="16" type="ORF">B843_06240</name>
</gene>
<comment type="subunit">
    <text evidence="4">Hexamer formed by 3 homodimers.</text>
</comment>
<evidence type="ECO:0000256" key="3">
    <source>
        <dbReference type="ARBA" id="ARBA00009400"/>
    </source>
</evidence>
<dbReference type="InterPro" id="IPR036068">
    <property type="entry name" value="Nicotinate_pribotase-like_C"/>
</dbReference>
<comment type="catalytic activity">
    <reaction evidence="11">
        <text>nicotinate beta-D-ribonucleotide + CO2 + diphosphate = quinolinate + 5-phospho-alpha-D-ribose 1-diphosphate + 2 H(+)</text>
        <dbReference type="Rhea" id="RHEA:12733"/>
        <dbReference type="ChEBI" id="CHEBI:15378"/>
        <dbReference type="ChEBI" id="CHEBI:16526"/>
        <dbReference type="ChEBI" id="CHEBI:29959"/>
        <dbReference type="ChEBI" id="CHEBI:33019"/>
        <dbReference type="ChEBI" id="CHEBI:57502"/>
        <dbReference type="ChEBI" id="CHEBI:58017"/>
        <dbReference type="EC" id="2.4.2.19"/>
    </reaction>
</comment>
<dbReference type="InterPro" id="IPR004393">
    <property type="entry name" value="NadC"/>
</dbReference>
<dbReference type="InterPro" id="IPR013785">
    <property type="entry name" value="Aldolase_TIM"/>
</dbReference>
<dbReference type="Pfam" id="PF01729">
    <property type="entry name" value="QRPTase_C"/>
    <property type="match status" value="1"/>
</dbReference>
<dbReference type="HOGENOM" id="CLU_039622_0_1_11"/>
<dbReference type="EC" id="2.4.2.19" evidence="5"/>
<dbReference type="UniPathway" id="UPA00253">
    <property type="reaction ID" value="UER00331"/>
</dbReference>
<evidence type="ECO:0000256" key="9">
    <source>
        <dbReference type="ARBA" id="ARBA00022679"/>
    </source>
</evidence>
<comment type="function">
    <text evidence="1">Involved in the catabolism of quinolinic acid (QA).</text>
</comment>
<dbReference type="FunFam" id="3.20.20.70:FF:000030">
    <property type="entry name" value="Nicotinate-nucleotide pyrophosphorylase, carboxylating"/>
    <property type="match status" value="1"/>
</dbReference>
<dbReference type="CDD" id="cd01572">
    <property type="entry name" value="QPRTase"/>
    <property type="match status" value="1"/>
</dbReference>
<feature type="domain" description="Quinolinate phosphoribosyl transferase C-terminal" evidence="14">
    <location>
        <begin position="110"/>
        <end position="284"/>
    </location>
</feature>
<keyword evidence="9 13" id="KW-0808">Transferase</keyword>
<feature type="domain" description="Quinolinate phosphoribosyl transferase N-terminal" evidence="15">
    <location>
        <begin position="23"/>
        <end position="108"/>
    </location>
</feature>
<protein>
    <recommendedName>
        <fullName evidence="6">Nicotinate-nucleotide pyrophosphorylase [carboxylating]</fullName>
        <ecNumber evidence="5">2.4.2.19</ecNumber>
    </recommendedName>
    <alternativeName>
        <fullName evidence="12">Probable nicotinate-nucleotide pyrophosphorylase [carboxylating]</fullName>
    </alternativeName>
    <alternativeName>
        <fullName evidence="10">Quinolinate phosphoribosyltransferase [decarboxylating]</fullName>
    </alternativeName>
</protein>
<dbReference type="SUPFAM" id="SSF54675">
    <property type="entry name" value="Nicotinate/Quinolinate PRTase N-terminal domain-like"/>
    <property type="match status" value="1"/>
</dbReference>
<evidence type="ECO:0000313" key="16">
    <source>
        <dbReference type="EMBL" id="AHI22633.1"/>
    </source>
</evidence>
<comment type="similarity">
    <text evidence="3 13">Belongs to the NadC/ModD family.</text>
</comment>
<dbReference type="InterPro" id="IPR027277">
    <property type="entry name" value="NadC/ModD"/>
</dbReference>
<evidence type="ECO:0000256" key="4">
    <source>
        <dbReference type="ARBA" id="ARBA00011218"/>
    </source>
</evidence>
<evidence type="ECO:0000259" key="15">
    <source>
        <dbReference type="Pfam" id="PF02749"/>
    </source>
</evidence>
<dbReference type="PANTHER" id="PTHR32179">
    <property type="entry name" value="NICOTINATE-NUCLEOTIDE PYROPHOSPHORYLASE [CARBOXYLATING]"/>
    <property type="match status" value="1"/>
</dbReference>
<dbReference type="Gene3D" id="3.90.1170.20">
    <property type="entry name" value="Quinolinate phosphoribosyl transferase, N-terminal domain"/>
    <property type="match status" value="1"/>
</dbReference>
<evidence type="ECO:0000259" key="14">
    <source>
        <dbReference type="Pfam" id="PF01729"/>
    </source>
</evidence>
<dbReference type="InterPro" id="IPR037128">
    <property type="entry name" value="Quinolinate_PRibosylTase_N_sf"/>
</dbReference>
<evidence type="ECO:0000256" key="12">
    <source>
        <dbReference type="ARBA" id="ARBA00069173"/>
    </source>
</evidence>
<dbReference type="InterPro" id="IPR002638">
    <property type="entry name" value="Quinolinate_PRibosylTrfase_C"/>
</dbReference>
<dbReference type="Proteomes" id="UP000019222">
    <property type="component" value="Chromosome"/>
</dbReference>
<dbReference type="STRING" id="1224164.B843_06240"/>
<dbReference type="SUPFAM" id="SSF51690">
    <property type="entry name" value="Nicotinate/Quinolinate PRTase C-terminal domain-like"/>
    <property type="match status" value="1"/>
</dbReference>
<evidence type="ECO:0000256" key="7">
    <source>
        <dbReference type="ARBA" id="ARBA00022642"/>
    </source>
</evidence>
<keyword evidence="17" id="KW-1185">Reference proteome</keyword>
<evidence type="ECO:0000256" key="6">
    <source>
        <dbReference type="ARBA" id="ARBA00020990"/>
    </source>
</evidence>
<evidence type="ECO:0000256" key="10">
    <source>
        <dbReference type="ARBA" id="ARBA00033102"/>
    </source>
</evidence>
<dbReference type="GO" id="GO:0004514">
    <property type="term" value="F:nicotinate-nucleotide diphosphorylase (carboxylating) activity"/>
    <property type="evidence" value="ECO:0007669"/>
    <property type="project" value="UniProtKB-EC"/>
</dbReference>
<evidence type="ECO:0000256" key="5">
    <source>
        <dbReference type="ARBA" id="ARBA00011944"/>
    </source>
</evidence>
<dbReference type="Pfam" id="PF02749">
    <property type="entry name" value="QRPTase_N"/>
    <property type="match status" value="1"/>
</dbReference>
<dbReference type="GO" id="GO:0005737">
    <property type="term" value="C:cytoplasm"/>
    <property type="evidence" value="ECO:0007669"/>
    <property type="project" value="TreeGrafter"/>
</dbReference>
<proteinExistence type="inferred from homology"/>
<dbReference type="PIRSF" id="PIRSF006250">
    <property type="entry name" value="NadC_ModD"/>
    <property type="match status" value="1"/>
</dbReference>
<evidence type="ECO:0000256" key="2">
    <source>
        <dbReference type="ARBA" id="ARBA00004893"/>
    </source>
</evidence>
<evidence type="ECO:0000313" key="17">
    <source>
        <dbReference type="Proteomes" id="UP000019222"/>
    </source>
</evidence>
<dbReference type="GO" id="GO:0009435">
    <property type="term" value="P:NAD+ biosynthetic process"/>
    <property type="evidence" value="ECO:0007669"/>
    <property type="project" value="UniProtKB-UniPathway"/>
</dbReference>
<organism evidence="16 17">
    <name type="scientific">Corynebacterium vitaeruminis DSM 20294</name>
    <dbReference type="NCBI Taxonomy" id="1224164"/>
    <lineage>
        <taxon>Bacteria</taxon>
        <taxon>Bacillati</taxon>
        <taxon>Actinomycetota</taxon>
        <taxon>Actinomycetes</taxon>
        <taxon>Mycobacteriales</taxon>
        <taxon>Corynebacteriaceae</taxon>
        <taxon>Corynebacterium</taxon>
    </lineage>
</organism>
<dbReference type="KEGG" id="cvt:B843_06240"/>
<accession>W5Y7Z1</accession>
<reference evidence="16 17" key="1">
    <citation type="submission" date="2013-02" db="EMBL/GenBank/DDBJ databases">
        <title>The complete genome sequence of Corynebacterium vitaeruminis DSM 20294.</title>
        <authorList>
            <person name="Ruckert C."/>
            <person name="Albersmeier A."/>
            <person name="Kalinowski J."/>
        </authorList>
    </citation>
    <scope>NUCLEOTIDE SEQUENCE [LARGE SCALE GENOMIC DNA]</scope>
    <source>
        <strain evidence="17">ATCC 10234</strain>
    </source>
</reference>
<dbReference type="InterPro" id="IPR022412">
    <property type="entry name" value="Quinolinate_PRibosylTrfase_N"/>
</dbReference>
<dbReference type="AlphaFoldDB" id="W5Y7Z1"/>
<dbReference type="EMBL" id="CP004353">
    <property type="protein sequence ID" value="AHI22633.1"/>
    <property type="molecule type" value="Genomic_DNA"/>
</dbReference>
<evidence type="ECO:0000256" key="1">
    <source>
        <dbReference type="ARBA" id="ARBA00003237"/>
    </source>
</evidence>
<sequence length="290" mass="30622">MLTHDTITTAVSAALREDAPWGDITVQAAIPEDARIRTALTAREPGVFSGGEVVRAAFTLTDPRITVSELVADGTRFQAGDQLAVIEGPARGVLTAERIALNFSQRMSAVATLTAAYVDAVAGTGARIVDTRKTTPGLRAFEKHSVRVGGGHNHRYSLSDAVMVKDNHLAALGVSDPTSDGPAVTAALRTIRERVGHTTCIIVEVDRLEQIQPVLDAGVNSILLDNFSLEDLRAAVRLIDHRVVVEASGNVSLETVADIAATGVDVISVGKLTHSYCSLDLGLDELTLDA</sequence>
<keyword evidence="7" id="KW-0662">Pyridine nucleotide biosynthesis</keyword>